<evidence type="ECO:0000259" key="1">
    <source>
        <dbReference type="Pfam" id="PF05913"/>
    </source>
</evidence>
<dbReference type="SUPFAM" id="SSF51445">
    <property type="entry name" value="(Trans)glycosidases"/>
    <property type="match status" value="1"/>
</dbReference>
<dbReference type="Proteomes" id="UP000235701">
    <property type="component" value="Unassembled WGS sequence"/>
</dbReference>
<dbReference type="InterPro" id="IPR029000">
    <property type="entry name" value="Cyclophilin-like_dom_sf"/>
</dbReference>
<protein>
    <submittedName>
        <fullName evidence="3">DUF871 domain-containing protein</fullName>
    </submittedName>
</protein>
<dbReference type="Gene3D" id="3.20.20.70">
    <property type="entry name" value="Aldolase class I"/>
    <property type="match status" value="1"/>
</dbReference>
<evidence type="ECO:0000259" key="2">
    <source>
        <dbReference type="Pfam" id="PF19200"/>
    </source>
</evidence>
<evidence type="ECO:0000313" key="4">
    <source>
        <dbReference type="Proteomes" id="UP000235701"/>
    </source>
</evidence>
<dbReference type="SUPFAM" id="SSF50891">
    <property type="entry name" value="Cyclophilin-like"/>
    <property type="match status" value="1"/>
</dbReference>
<dbReference type="OrthoDB" id="5809921at2"/>
<feature type="domain" description="6-phospho-N-acetylmuramidase N-terminal" evidence="2">
    <location>
        <begin position="3"/>
        <end position="228"/>
    </location>
</feature>
<gene>
    <name evidence="3" type="ORF">CJ191_07775</name>
</gene>
<feature type="domain" description="6-phospho-N-acetylmuramidase C-terminal" evidence="1">
    <location>
        <begin position="242"/>
        <end position="348"/>
    </location>
</feature>
<dbReference type="Pfam" id="PF05913">
    <property type="entry name" value="MupG_C"/>
    <property type="match status" value="1"/>
</dbReference>
<proteinExistence type="predicted"/>
<dbReference type="InterPro" id="IPR017853">
    <property type="entry name" value="GH"/>
</dbReference>
<reference evidence="3 4" key="1">
    <citation type="submission" date="2017-09" db="EMBL/GenBank/DDBJ databases">
        <title>Bacterial strain isolated from the female urinary microbiota.</title>
        <authorList>
            <person name="Thomas-White K."/>
            <person name="Kumar N."/>
            <person name="Forster S."/>
            <person name="Putonti C."/>
            <person name="Lawley T."/>
            <person name="Wolfe A.J."/>
        </authorList>
    </citation>
    <scope>NUCLEOTIDE SEQUENCE [LARGE SCALE GENOMIC DNA]</scope>
    <source>
        <strain evidence="3 4">UMB0240</strain>
    </source>
</reference>
<dbReference type="Gene3D" id="2.40.100.10">
    <property type="entry name" value="Cyclophilin-like"/>
    <property type="match status" value="1"/>
</dbReference>
<dbReference type="EMBL" id="PNHQ01000021">
    <property type="protein sequence ID" value="PMC79245.1"/>
    <property type="molecule type" value="Genomic_DNA"/>
</dbReference>
<dbReference type="InterPro" id="IPR043797">
    <property type="entry name" value="MupG_N"/>
</dbReference>
<dbReference type="InterPro" id="IPR043894">
    <property type="entry name" value="MupG_C"/>
</dbReference>
<accession>A0A2N6UCG6</accession>
<comment type="caution">
    <text evidence="3">The sequence shown here is derived from an EMBL/GenBank/DDBJ whole genome shotgun (WGS) entry which is preliminary data.</text>
</comment>
<dbReference type="RefSeq" id="WP_102199451.1">
    <property type="nucleotide sequence ID" value="NZ_PNHQ01000021.1"/>
</dbReference>
<dbReference type="InterPro" id="IPR008589">
    <property type="entry name" value="MupG"/>
</dbReference>
<dbReference type="Pfam" id="PF19200">
    <property type="entry name" value="MupG_N"/>
    <property type="match status" value="1"/>
</dbReference>
<dbReference type="PANTHER" id="PTHR38435:SF2">
    <property type="entry name" value="DUF871 DOMAIN-CONTAINING PROTEIN"/>
    <property type="match status" value="1"/>
</dbReference>
<evidence type="ECO:0000313" key="3">
    <source>
        <dbReference type="EMBL" id="PMC79245.1"/>
    </source>
</evidence>
<sequence>MYGFSVYLNEAINQNDIDQMIDAGFTGIFTSIHIPEDDDQQYLGRMRDLGKIAKRNDLSLVVDISGTSLNKIGGTFDNIQPIIDLGITGLRIDYGIDWEIVARLSREIHIALNASTLTTQDLDQLHLYQANLKNITAWHNYYPRPETGLDMHTFNRHNRFLKSRGLRIMAFVASDDKKRGPIYAGLPTVEVHRNLHPLASTLDLITNGNVDDVYIGDPMISLEVLFQFKDYIQNNIICINAKSASESVSEQLPLVLGNHTNRQDAAALVLRSQESRMLVNTTIKPINTIVRPKGAITIDNEKYGRYQGEIQVCKVDLPQDEKVNVVGQIIDPDKCLITFIGPGQAFKIQMEDLIDE</sequence>
<dbReference type="AlphaFoldDB" id="A0A2N6UCG6"/>
<organism evidence="3 4">
    <name type="scientific">Aerococcus viridans</name>
    <dbReference type="NCBI Taxonomy" id="1377"/>
    <lineage>
        <taxon>Bacteria</taxon>
        <taxon>Bacillati</taxon>
        <taxon>Bacillota</taxon>
        <taxon>Bacilli</taxon>
        <taxon>Lactobacillales</taxon>
        <taxon>Aerococcaceae</taxon>
        <taxon>Aerococcus</taxon>
    </lineage>
</organism>
<keyword evidence="4" id="KW-1185">Reference proteome</keyword>
<name>A0A2N6UCG6_9LACT</name>
<dbReference type="InterPro" id="IPR013785">
    <property type="entry name" value="Aldolase_TIM"/>
</dbReference>
<dbReference type="PANTHER" id="PTHR38435">
    <property type="match status" value="1"/>
</dbReference>